<comment type="caution">
    <text evidence="2">The sequence shown here is derived from an EMBL/GenBank/DDBJ whole genome shotgun (WGS) entry which is preliminary data.</text>
</comment>
<evidence type="ECO:0000256" key="1">
    <source>
        <dbReference type="SAM" id="MobiDB-lite"/>
    </source>
</evidence>
<feature type="compositionally biased region" description="Basic residues" evidence="1">
    <location>
        <begin position="21"/>
        <end position="31"/>
    </location>
</feature>
<accession>A0AAV4T6G6</accession>
<dbReference type="EMBL" id="BPLQ01009159">
    <property type="protein sequence ID" value="GIY42178.1"/>
    <property type="molecule type" value="Genomic_DNA"/>
</dbReference>
<gene>
    <name evidence="2" type="ORF">CDAR_589351</name>
</gene>
<name>A0AAV4T6G6_9ARAC</name>
<feature type="region of interest" description="Disordered" evidence="1">
    <location>
        <begin position="1"/>
        <end position="31"/>
    </location>
</feature>
<sequence length="171" mass="18989">MQGEGGGEGCVDSDDNDRERSHRRRSPSQKLKRKIRFSLRWGVLRGWGDPRGRWNPGTDDDGGNNNRETFVVQTISLVVCFEISSRVVGVGVGGGAEIFHFCVPPRERIKREEVGVDESFGDRLAKLSGNKNIGSSAYLRRVREIYLFNPLSEVSDSIFGSSCRSLLISVA</sequence>
<dbReference type="AlphaFoldDB" id="A0AAV4T6G6"/>
<keyword evidence="3" id="KW-1185">Reference proteome</keyword>
<evidence type="ECO:0000313" key="3">
    <source>
        <dbReference type="Proteomes" id="UP001054837"/>
    </source>
</evidence>
<evidence type="ECO:0000313" key="2">
    <source>
        <dbReference type="EMBL" id="GIY42178.1"/>
    </source>
</evidence>
<dbReference type="Proteomes" id="UP001054837">
    <property type="component" value="Unassembled WGS sequence"/>
</dbReference>
<organism evidence="2 3">
    <name type="scientific">Caerostris darwini</name>
    <dbReference type="NCBI Taxonomy" id="1538125"/>
    <lineage>
        <taxon>Eukaryota</taxon>
        <taxon>Metazoa</taxon>
        <taxon>Ecdysozoa</taxon>
        <taxon>Arthropoda</taxon>
        <taxon>Chelicerata</taxon>
        <taxon>Arachnida</taxon>
        <taxon>Araneae</taxon>
        <taxon>Araneomorphae</taxon>
        <taxon>Entelegynae</taxon>
        <taxon>Araneoidea</taxon>
        <taxon>Araneidae</taxon>
        <taxon>Caerostris</taxon>
    </lineage>
</organism>
<reference evidence="2 3" key="1">
    <citation type="submission" date="2021-06" db="EMBL/GenBank/DDBJ databases">
        <title>Caerostris darwini draft genome.</title>
        <authorList>
            <person name="Kono N."/>
            <person name="Arakawa K."/>
        </authorList>
    </citation>
    <scope>NUCLEOTIDE SEQUENCE [LARGE SCALE GENOMIC DNA]</scope>
</reference>
<protein>
    <submittedName>
        <fullName evidence="2">Uncharacterized protein</fullName>
    </submittedName>
</protein>
<proteinExistence type="predicted"/>